<name>A0A1S1U3A0_9BURK</name>
<sequence>MEKLLLDFFEKNWTLVTSAPLAFVGLVVVSFGLAMLVSNWYHAKTIAETKATVESLKERVILRAEQVERYREKALKYDEKLEAVVDASPAALTQKALEFVSQIRDFIAKHQGVDRTTQANEWAAMTAAVDDESKNRLWSAFTMKSSEDSSNRNLEWERRFKVDAMLLRDELRSRLKDYVSDRNIDMFYEHPTNYFGFNDVASDLERMAKLLK</sequence>
<accession>A0A1S1U3A0</accession>
<reference evidence="2 3" key="1">
    <citation type="submission" date="2015-06" db="EMBL/GenBank/DDBJ databases">
        <title>Draft genome sequencing of a biphenyl-degrading bacterium, Janthinobacterium lividum MEG1.</title>
        <authorList>
            <person name="Shimodaira J."/>
            <person name="Hatta T."/>
        </authorList>
    </citation>
    <scope>NUCLEOTIDE SEQUENCE [LARGE SCALE GENOMIC DNA]</scope>
    <source>
        <strain evidence="2 3">MEG1</strain>
    </source>
</reference>
<gene>
    <name evidence="2" type="ORF">AKG95_21820</name>
</gene>
<keyword evidence="1" id="KW-0472">Membrane</keyword>
<organism evidence="2 3">
    <name type="scientific">Janthinobacterium lividum</name>
    <dbReference type="NCBI Taxonomy" id="29581"/>
    <lineage>
        <taxon>Bacteria</taxon>
        <taxon>Pseudomonadati</taxon>
        <taxon>Pseudomonadota</taxon>
        <taxon>Betaproteobacteria</taxon>
        <taxon>Burkholderiales</taxon>
        <taxon>Oxalobacteraceae</taxon>
        <taxon>Janthinobacterium</taxon>
    </lineage>
</organism>
<evidence type="ECO:0000313" key="3">
    <source>
        <dbReference type="Proteomes" id="UP000179840"/>
    </source>
</evidence>
<dbReference type="EMBL" id="LFKP01000011">
    <property type="protein sequence ID" value="OHV94937.1"/>
    <property type="molecule type" value="Genomic_DNA"/>
</dbReference>
<keyword evidence="1" id="KW-1133">Transmembrane helix</keyword>
<dbReference type="RefSeq" id="WP_071079006.1">
    <property type="nucleotide sequence ID" value="NZ_LFKP01000011.1"/>
</dbReference>
<keyword evidence="1" id="KW-0812">Transmembrane</keyword>
<proteinExistence type="predicted"/>
<feature type="transmembrane region" description="Helical" evidence="1">
    <location>
        <begin position="20"/>
        <end position="41"/>
    </location>
</feature>
<protein>
    <submittedName>
        <fullName evidence="2">Uncharacterized protein</fullName>
    </submittedName>
</protein>
<dbReference type="AlphaFoldDB" id="A0A1S1U3A0"/>
<evidence type="ECO:0000313" key="2">
    <source>
        <dbReference type="EMBL" id="OHV94937.1"/>
    </source>
</evidence>
<dbReference type="Proteomes" id="UP000179840">
    <property type="component" value="Unassembled WGS sequence"/>
</dbReference>
<evidence type="ECO:0000256" key="1">
    <source>
        <dbReference type="SAM" id="Phobius"/>
    </source>
</evidence>
<comment type="caution">
    <text evidence="2">The sequence shown here is derived from an EMBL/GenBank/DDBJ whole genome shotgun (WGS) entry which is preliminary data.</text>
</comment>